<protein>
    <recommendedName>
        <fullName evidence="3">Trypsin-like serine protease</fullName>
    </recommendedName>
</protein>
<organism evidence="1 2">
    <name type="scientific">Streptomyces anulatus</name>
    <name type="common">Streptomyces chrysomallus</name>
    <dbReference type="NCBI Taxonomy" id="1892"/>
    <lineage>
        <taxon>Bacteria</taxon>
        <taxon>Bacillati</taxon>
        <taxon>Actinomycetota</taxon>
        <taxon>Actinomycetes</taxon>
        <taxon>Kitasatosporales</taxon>
        <taxon>Streptomycetaceae</taxon>
        <taxon>Streptomyces</taxon>
    </lineage>
</organism>
<dbReference type="Proteomes" id="UP001431926">
    <property type="component" value="Chromosome"/>
</dbReference>
<gene>
    <name evidence="1" type="ORF">OG367_20980</name>
</gene>
<sequence>MRQVRQIRRVRQARRIPVLLAGVLGFLLVLTGITASTSTAAAATASGAGAEKRVFNGMQIIFQPDMPNAFCTIGAVGTDAYERKIAISAGHCVNGKEYADRDIPENIQPVYDRNDTASGPIGHLRYFKDPEGSMVGHATKDYMIIELEPTVVLSSQGPHLKQTGVLEVPGGQPSPNSLSPAPNSERLLGAALFNNNELVVSGQLGVNYGRVTNAAQGIYQSWAPHKGGDSGGPAIWHVPGSAYPSAANGFQAAGPWAGITKAIALGVPPYVYTSSANILADLRARNAAHPGVYGAGFQVTTNP</sequence>
<evidence type="ECO:0000313" key="2">
    <source>
        <dbReference type="Proteomes" id="UP001431926"/>
    </source>
</evidence>
<reference evidence="1" key="1">
    <citation type="submission" date="2022-10" db="EMBL/GenBank/DDBJ databases">
        <title>The complete genomes of actinobacterial strains from the NBC collection.</title>
        <authorList>
            <person name="Joergensen T.S."/>
            <person name="Alvarez Arevalo M."/>
            <person name="Sterndorff E.B."/>
            <person name="Faurdal D."/>
            <person name="Vuksanovic O."/>
            <person name="Mourched A.-S."/>
            <person name="Charusanti P."/>
            <person name="Shaw S."/>
            <person name="Blin K."/>
            <person name="Weber T."/>
        </authorList>
    </citation>
    <scope>NUCLEOTIDE SEQUENCE</scope>
    <source>
        <strain evidence="1">NBC_01436</strain>
    </source>
</reference>
<name>A0ABZ1ZII4_STRAQ</name>
<dbReference type="SUPFAM" id="SSF50494">
    <property type="entry name" value="Trypsin-like serine proteases"/>
    <property type="match status" value="1"/>
</dbReference>
<proteinExistence type="predicted"/>
<dbReference type="InterPro" id="IPR009003">
    <property type="entry name" value="Peptidase_S1_PA"/>
</dbReference>
<dbReference type="RefSeq" id="WP_329357004.1">
    <property type="nucleotide sequence ID" value="NZ_CP109490.1"/>
</dbReference>
<dbReference type="EMBL" id="CP109491">
    <property type="protein sequence ID" value="WUX38564.1"/>
    <property type="molecule type" value="Genomic_DNA"/>
</dbReference>
<keyword evidence="2" id="KW-1185">Reference proteome</keyword>
<evidence type="ECO:0008006" key="3">
    <source>
        <dbReference type="Google" id="ProtNLM"/>
    </source>
</evidence>
<evidence type="ECO:0000313" key="1">
    <source>
        <dbReference type="EMBL" id="WUX38564.1"/>
    </source>
</evidence>
<accession>A0ABZ1ZII4</accession>